<sequence>MEVECESVNRLTNVTLDESDTLKIKIPVLDGSKREKQQLKWKTFPFPRLETGFCAENKLQVMTKATTNLLSGLSLTCHRNTKENSMKKKFPFSMNSS</sequence>
<evidence type="ECO:0000313" key="1">
    <source>
        <dbReference type="EMBL" id="CRL08334.1"/>
    </source>
</evidence>
<name>A0A1J1J9Y0_9DIPT</name>
<proteinExistence type="predicted"/>
<dbReference type="EMBL" id="CVRI01000075">
    <property type="protein sequence ID" value="CRL08334.1"/>
    <property type="molecule type" value="Genomic_DNA"/>
</dbReference>
<accession>A0A1J1J9Y0</accession>
<keyword evidence="2" id="KW-1185">Reference proteome</keyword>
<protein>
    <submittedName>
        <fullName evidence="1">CLUMA_CG021600, isoform A</fullName>
    </submittedName>
</protein>
<organism evidence="1 2">
    <name type="scientific">Clunio marinus</name>
    <dbReference type="NCBI Taxonomy" id="568069"/>
    <lineage>
        <taxon>Eukaryota</taxon>
        <taxon>Metazoa</taxon>
        <taxon>Ecdysozoa</taxon>
        <taxon>Arthropoda</taxon>
        <taxon>Hexapoda</taxon>
        <taxon>Insecta</taxon>
        <taxon>Pterygota</taxon>
        <taxon>Neoptera</taxon>
        <taxon>Endopterygota</taxon>
        <taxon>Diptera</taxon>
        <taxon>Nematocera</taxon>
        <taxon>Chironomoidea</taxon>
        <taxon>Chironomidae</taxon>
        <taxon>Clunio</taxon>
    </lineage>
</organism>
<reference evidence="1 2" key="1">
    <citation type="submission" date="2015-04" db="EMBL/GenBank/DDBJ databases">
        <authorList>
            <person name="Syromyatnikov M.Y."/>
            <person name="Popov V.N."/>
        </authorList>
    </citation>
    <scope>NUCLEOTIDE SEQUENCE [LARGE SCALE GENOMIC DNA]</scope>
</reference>
<dbReference type="Proteomes" id="UP000183832">
    <property type="component" value="Unassembled WGS sequence"/>
</dbReference>
<gene>
    <name evidence="1" type="ORF">CLUMA_CG021600</name>
</gene>
<evidence type="ECO:0000313" key="2">
    <source>
        <dbReference type="Proteomes" id="UP000183832"/>
    </source>
</evidence>
<dbReference type="AlphaFoldDB" id="A0A1J1J9Y0"/>